<evidence type="ECO:0000256" key="4">
    <source>
        <dbReference type="ARBA" id="ARBA00022989"/>
    </source>
</evidence>
<feature type="transmembrane region" description="Helical" evidence="9">
    <location>
        <begin position="12"/>
        <end position="33"/>
    </location>
</feature>
<name>A0A5K3F4Q1_MESCO</name>
<reference evidence="10" key="1">
    <citation type="submission" date="2019-11" db="UniProtKB">
        <authorList>
            <consortium name="WormBaseParasite"/>
        </authorList>
    </citation>
    <scope>IDENTIFICATION</scope>
</reference>
<keyword evidence="2" id="KW-0813">Transport</keyword>
<dbReference type="GO" id="GO:0005513">
    <property type="term" value="P:detection of calcium ion"/>
    <property type="evidence" value="ECO:0007669"/>
    <property type="project" value="TreeGrafter"/>
</dbReference>
<sequence>MRWKAAVQAIYIFGATLLTCSLLLEGIFIRLLLVPYLRESNFLPTHCIILDTYYPTNEMRRCDTRLPKLTSAFPCLVRQPYWCSIRPCHLRTARNAMIVRTFNWSLVRTHAFPCYLQDNVVILNKLWDLSTTSHALLWPVFTALLSVILIFLNWRFAGRRGWRQETNSP</sequence>
<proteinExistence type="predicted"/>
<dbReference type="PANTHER" id="PTHR10258">
    <property type="entry name" value="CALCIUM-ACTIVATED POTASSIUM CHANNEL SUBUNIT BETA"/>
    <property type="match status" value="1"/>
</dbReference>
<keyword evidence="6 9" id="KW-0472">Membrane</keyword>
<evidence type="ECO:0000256" key="3">
    <source>
        <dbReference type="ARBA" id="ARBA00022692"/>
    </source>
</evidence>
<keyword evidence="3 9" id="KW-0812">Transmembrane</keyword>
<dbReference type="GO" id="GO:0015269">
    <property type="term" value="F:calcium-activated potassium channel activity"/>
    <property type="evidence" value="ECO:0007669"/>
    <property type="project" value="InterPro"/>
</dbReference>
<accession>A0A5K3F4Q1</accession>
<organism evidence="10">
    <name type="scientific">Mesocestoides corti</name>
    <name type="common">Flatworm</name>
    <dbReference type="NCBI Taxonomy" id="53468"/>
    <lineage>
        <taxon>Eukaryota</taxon>
        <taxon>Metazoa</taxon>
        <taxon>Spiralia</taxon>
        <taxon>Lophotrochozoa</taxon>
        <taxon>Platyhelminthes</taxon>
        <taxon>Cestoda</taxon>
        <taxon>Eucestoda</taxon>
        <taxon>Cyclophyllidea</taxon>
        <taxon>Mesocestoididae</taxon>
        <taxon>Mesocestoides</taxon>
    </lineage>
</organism>
<evidence type="ECO:0000256" key="5">
    <source>
        <dbReference type="ARBA" id="ARBA00023065"/>
    </source>
</evidence>
<feature type="transmembrane region" description="Helical" evidence="9">
    <location>
        <begin position="135"/>
        <end position="154"/>
    </location>
</feature>
<dbReference type="PANTHER" id="PTHR10258:SF8">
    <property type="entry name" value="CALCIUM-ACTIVATED POTASSIUM CHANNEL BK ALPHA SUBUNIT DOMAIN-CONTAINING PROTEIN"/>
    <property type="match status" value="1"/>
</dbReference>
<protein>
    <submittedName>
        <fullName evidence="10">GP46-like surface antigen</fullName>
    </submittedName>
</protein>
<comment type="subcellular location">
    <subcellularLocation>
        <location evidence="1">Membrane</location>
        <topology evidence="1">Multi-pass membrane protein</topology>
    </subcellularLocation>
</comment>
<keyword evidence="5" id="KW-0406">Ion transport</keyword>
<keyword evidence="7" id="KW-0325">Glycoprotein</keyword>
<evidence type="ECO:0000256" key="9">
    <source>
        <dbReference type="SAM" id="Phobius"/>
    </source>
</evidence>
<keyword evidence="4 9" id="KW-1133">Transmembrane helix</keyword>
<evidence type="ECO:0000256" key="8">
    <source>
        <dbReference type="ARBA" id="ARBA00023303"/>
    </source>
</evidence>
<dbReference type="GO" id="GO:0008076">
    <property type="term" value="C:voltage-gated potassium channel complex"/>
    <property type="evidence" value="ECO:0007669"/>
    <property type="project" value="TreeGrafter"/>
</dbReference>
<evidence type="ECO:0000313" key="10">
    <source>
        <dbReference type="WBParaSite" id="MCU_004830-RA"/>
    </source>
</evidence>
<evidence type="ECO:0000256" key="7">
    <source>
        <dbReference type="ARBA" id="ARBA00023180"/>
    </source>
</evidence>
<keyword evidence="8" id="KW-0407">Ion channel</keyword>
<evidence type="ECO:0000256" key="6">
    <source>
        <dbReference type="ARBA" id="ARBA00023136"/>
    </source>
</evidence>
<dbReference type="AlphaFoldDB" id="A0A5K3F4Q1"/>
<evidence type="ECO:0000256" key="1">
    <source>
        <dbReference type="ARBA" id="ARBA00004141"/>
    </source>
</evidence>
<dbReference type="GO" id="GO:0015459">
    <property type="term" value="F:potassium channel regulator activity"/>
    <property type="evidence" value="ECO:0007669"/>
    <property type="project" value="TreeGrafter"/>
</dbReference>
<dbReference type="WBParaSite" id="MCU_004830-RA">
    <property type="protein sequence ID" value="MCU_004830-RA"/>
    <property type="gene ID" value="MCU_004830"/>
</dbReference>
<evidence type="ECO:0000256" key="2">
    <source>
        <dbReference type="ARBA" id="ARBA00022448"/>
    </source>
</evidence>
<dbReference type="InterPro" id="IPR003930">
    <property type="entry name" value="K_chnl_Ca-activ_BK_bsu"/>
</dbReference>